<dbReference type="EMBL" id="JBHRTN010000012">
    <property type="protein sequence ID" value="MFC3126035.1"/>
    <property type="molecule type" value="Genomic_DNA"/>
</dbReference>
<evidence type="ECO:0000313" key="3">
    <source>
        <dbReference type="Proteomes" id="UP001595593"/>
    </source>
</evidence>
<keyword evidence="2" id="KW-0436">Ligase</keyword>
<comment type="caution">
    <text evidence="2">The sequence shown here is derived from an EMBL/GenBank/DDBJ whole genome shotgun (WGS) entry which is preliminary data.</text>
</comment>
<dbReference type="Proteomes" id="UP001595593">
    <property type="component" value="Unassembled WGS sequence"/>
</dbReference>
<dbReference type="Pfam" id="PF21948">
    <property type="entry name" value="LplA-B_cat"/>
    <property type="match status" value="1"/>
</dbReference>
<feature type="domain" description="BPL/LPL catalytic" evidence="1">
    <location>
        <begin position="128"/>
        <end position="320"/>
    </location>
</feature>
<protein>
    <submittedName>
        <fullName evidence="2">Biotin/lipoate A/B protein ligase family protein</fullName>
    </submittedName>
</protein>
<dbReference type="PANTHER" id="PTHR43679:SF2">
    <property type="entry name" value="OCTANOYL-[GCVH]:PROTEIN N-OCTANOYLTRANSFERASE"/>
    <property type="match status" value="1"/>
</dbReference>
<reference evidence="3" key="1">
    <citation type="journal article" date="2019" name="Int. J. Syst. Evol. Microbiol.">
        <title>The Global Catalogue of Microorganisms (GCM) 10K type strain sequencing project: providing services to taxonomists for standard genome sequencing and annotation.</title>
        <authorList>
            <consortium name="The Broad Institute Genomics Platform"/>
            <consortium name="The Broad Institute Genome Sequencing Center for Infectious Disease"/>
            <person name="Wu L."/>
            <person name="Ma J."/>
        </authorList>
    </citation>
    <scope>NUCLEOTIDE SEQUENCE [LARGE SCALE GENOMIC DNA]</scope>
    <source>
        <strain evidence="3">KCTC 52094</strain>
    </source>
</reference>
<dbReference type="InterPro" id="IPR045864">
    <property type="entry name" value="aa-tRNA-synth_II/BPL/LPL"/>
</dbReference>
<dbReference type="PANTHER" id="PTHR43679">
    <property type="entry name" value="OCTANOYLTRANSFERASE LIPM-RELATED"/>
    <property type="match status" value="1"/>
</dbReference>
<gene>
    <name evidence="2" type="ORF">ACFOD4_13280</name>
</gene>
<organism evidence="2 3">
    <name type="scientific">Teichococcus globiformis</name>
    <dbReference type="NCBI Taxonomy" id="2307229"/>
    <lineage>
        <taxon>Bacteria</taxon>
        <taxon>Pseudomonadati</taxon>
        <taxon>Pseudomonadota</taxon>
        <taxon>Alphaproteobacteria</taxon>
        <taxon>Acetobacterales</taxon>
        <taxon>Roseomonadaceae</taxon>
        <taxon>Roseomonas</taxon>
    </lineage>
</organism>
<name>A0ABV7G3J5_9PROT</name>
<accession>A0ABV7G3J5</accession>
<evidence type="ECO:0000259" key="1">
    <source>
        <dbReference type="PROSITE" id="PS51733"/>
    </source>
</evidence>
<dbReference type="GO" id="GO:0016874">
    <property type="term" value="F:ligase activity"/>
    <property type="evidence" value="ECO:0007669"/>
    <property type="project" value="UniProtKB-KW"/>
</dbReference>
<dbReference type="PROSITE" id="PS51733">
    <property type="entry name" value="BPL_LPL_CATALYTIC"/>
    <property type="match status" value="1"/>
</dbReference>
<dbReference type="InterPro" id="IPR004143">
    <property type="entry name" value="BPL_LPL_catalytic"/>
</dbReference>
<dbReference type="SUPFAM" id="SSF55681">
    <property type="entry name" value="Class II aaRS and biotin synthetases"/>
    <property type="match status" value="1"/>
</dbReference>
<dbReference type="RefSeq" id="WP_379597121.1">
    <property type="nucleotide sequence ID" value="NZ_JBHRTN010000012.1"/>
</dbReference>
<dbReference type="CDD" id="cd16443">
    <property type="entry name" value="LplA"/>
    <property type="match status" value="1"/>
</dbReference>
<proteinExistence type="predicted"/>
<dbReference type="Gene3D" id="3.30.930.10">
    <property type="entry name" value="Bira Bifunctional Protein, Domain 2"/>
    <property type="match status" value="1"/>
</dbReference>
<sequence length="349" mass="37405">MHGEFKVQGGKLVVVDLQVRDGRLAEVRVAGDFFLEPPEALDDIVAAAEGLPADASFEAIATAIRTGLRPDAALIGFSAESVAVAIRRALGAGGGWHHYDWQIIEAPPLSPAMHLAVDEVLAQNVARGLRAPTLRFWEWDRPAIIIGAFQSLRNEVDLDAAAAHGVDVVRRVTGGGAMFVEPGSAVTYSLYAPAELVQDMGFAESYAFLDSWVLQALVSLGIDAFHKPLNDISSSKGKIGGAAQKRYPGGAVLHHVTMAYDMDAAKMVQVLRIGREKLSDKGTTSAVKRVDPLRSQTGLPRAEVIRRMRQTFVDLHGGAHGQITDAELAAAQKIAAGKFSSAEWLHHLP</sequence>
<dbReference type="InterPro" id="IPR050664">
    <property type="entry name" value="Octanoyltrans_LipM/LipL"/>
</dbReference>
<keyword evidence="3" id="KW-1185">Reference proteome</keyword>
<dbReference type="Gene3D" id="3.30.390.50">
    <property type="entry name" value="CO dehydrogenase flavoprotein, C-terminal domain"/>
    <property type="match status" value="1"/>
</dbReference>
<evidence type="ECO:0000313" key="2">
    <source>
        <dbReference type="EMBL" id="MFC3126035.1"/>
    </source>
</evidence>